<proteinExistence type="predicted"/>
<dbReference type="EMBL" id="OU898281">
    <property type="protein sequence ID" value="CAG9835787.1"/>
    <property type="molecule type" value="Genomic_DNA"/>
</dbReference>
<protein>
    <submittedName>
        <fullName evidence="1">Uncharacterized protein</fullName>
    </submittedName>
</protein>
<gene>
    <name evidence="1" type="ORF">DIABBA_LOCUS8950</name>
</gene>
<dbReference type="AlphaFoldDB" id="A0A9N9T516"/>
<keyword evidence="2" id="KW-1185">Reference proteome</keyword>
<evidence type="ECO:0000313" key="2">
    <source>
        <dbReference type="Proteomes" id="UP001153709"/>
    </source>
</evidence>
<organism evidence="1 2">
    <name type="scientific">Diabrotica balteata</name>
    <name type="common">Banded cucumber beetle</name>
    <dbReference type="NCBI Taxonomy" id="107213"/>
    <lineage>
        <taxon>Eukaryota</taxon>
        <taxon>Metazoa</taxon>
        <taxon>Ecdysozoa</taxon>
        <taxon>Arthropoda</taxon>
        <taxon>Hexapoda</taxon>
        <taxon>Insecta</taxon>
        <taxon>Pterygota</taxon>
        <taxon>Neoptera</taxon>
        <taxon>Endopterygota</taxon>
        <taxon>Coleoptera</taxon>
        <taxon>Polyphaga</taxon>
        <taxon>Cucujiformia</taxon>
        <taxon>Chrysomeloidea</taxon>
        <taxon>Chrysomelidae</taxon>
        <taxon>Galerucinae</taxon>
        <taxon>Diabroticina</taxon>
        <taxon>Diabroticites</taxon>
        <taxon>Diabrotica</taxon>
    </lineage>
</organism>
<dbReference type="OrthoDB" id="6765864at2759"/>
<sequence>MTIPSEIIKLLDDKGKHSLLSLFNKIYETGHIPADWLLSTFVMISKKINTKQCSDHRTISLMSHVLKIFLRILHSRIYNKIEVQLSETQLLSETTLQLHKKWLLQSSLDQSI</sequence>
<accession>A0A9N9T516</accession>
<evidence type="ECO:0000313" key="1">
    <source>
        <dbReference type="EMBL" id="CAG9835787.1"/>
    </source>
</evidence>
<reference evidence="1" key="1">
    <citation type="submission" date="2022-01" db="EMBL/GenBank/DDBJ databases">
        <authorList>
            <person name="King R."/>
        </authorList>
    </citation>
    <scope>NUCLEOTIDE SEQUENCE</scope>
</reference>
<name>A0A9N9T516_DIABA</name>
<dbReference type="Proteomes" id="UP001153709">
    <property type="component" value="Chromosome 6"/>
</dbReference>